<dbReference type="EMBL" id="JAWRVE010000022">
    <property type="protein sequence ID" value="KAL1874501.1"/>
    <property type="molecule type" value="Genomic_DNA"/>
</dbReference>
<protein>
    <submittedName>
        <fullName evidence="2">Uncharacterized protein</fullName>
    </submittedName>
</protein>
<feature type="compositionally biased region" description="Low complexity" evidence="1">
    <location>
        <begin position="88"/>
        <end position="104"/>
    </location>
</feature>
<accession>A0ABR3XF00</accession>
<keyword evidence="3" id="KW-1185">Reference proteome</keyword>
<evidence type="ECO:0000313" key="2">
    <source>
        <dbReference type="EMBL" id="KAL1874501.1"/>
    </source>
</evidence>
<feature type="compositionally biased region" description="Low complexity" evidence="1">
    <location>
        <begin position="17"/>
        <end position="28"/>
    </location>
</feature>
<evidence type="ECO:0000256" key="1">
    <source>
        <dbReference type="SAM" id="MobiDB-lite"/>
    </source>
</evidence>
<dbReference type="Proteomes" id="UP001583177">
    <property type="component" value="Unassembled WGS sequence"/>
</dbReference>
<sequence>MANNKDKVPGSFGGSAAGASTTANASNSKLAEPAKKKFKSENNNHPDHSALDDLVFGGCSTCGSFEHDTVQCGKKIPTVYMMSGALQTDAESPAPTTADTSASTGVRDSSVEKGDQAESDGPVSQGKRRRSSM</sequence>
<gene>
    <name evidence="2" type="ORF">Daus18300_003520</name>
</gene>
<name>A0ABR3XF00_9PEZI</name>
<comment type="caution">
    <text evidence="2">The sequence shown here is derived from an EMBL/GenBank/DDBJ whole genome shotgun (WGS) entry which is preliminary data.</text>
</comment>
<feature type="region of interest" description="Disordered" evidence="1">
    <location>
        <begin position="1"/>
        <end position="53"/>
    </location>
</feature>
<reference evidence="2 3" key="1">
    <citation type="journal article" date="2024" name="IMA Fungus">
        <title>IMA Genome - F19 : A genome assembly and annotation guide to empower mycologists, including annotated draft genome sequences of Ceratocystis pirilliformis, Diaporthe australafricana, Fusarium ophioides, Paecilomyces lecythidis, and Sporothrix stenoceras.</title>
        <authorList>
            <person name="Aylward J."/>
            <person name="Wilson A.M."/>
            <person name="Visagie C.M."/>
            <person name="Spraker J."/>
            <person name="Barnes I."/>
            <person name="Buitendag C."/>
            <person name="Ceriani C."/>
            <person name="Del Mar Angel L."/>
            <person name="du Plessis D."/>
            <person name="Fuchs T."/>
            <person name="Gasser K."/>
            <person name="Kramer D."/>
            <person name="Li W."/>
            <person name="Munsamy K."/>
            <person name="Piso A."/>
            <person name="Price J.L."/>
            <person name="Sonnekus B."/>
            <person name="Thomas C."/>
            <person name="van der Nest A."/>
            <person name="van Dijk A."/>
            <person name="van Heerden A."/>
            <person name="van Vuuren N."/>
            <person name="Yilmaz N."/>
            <person name="Duong T.A."/>
            <person name="van der Merwe N.A."/>
            <person name="Wingfield M.J."/>
            <person name="Wingfield B.D."/>
        </authorList>
    </citation>
    <scope>NUCLEOTIDE SEQUENCE [LARGE SCALE GENOMIC DNA]</scope>
    <source>
        <strain evidence="2 3">CMW 18300</strain>
    </source>
</reference>
<organism evidence="2 3">
    <name type="scientific">Diaporthe australafricana</name>
    <dbReference type="NCBI Taxonomy" id="127596"/>
    <lineage>
        <taxon>Eukaryota</taxon>
        <taxon>Fungi</taxon>
        <taxon>Dikarya</taxon>
        <taxon>Ascomycota</taxon>
        <taxon>Pezizomycotina</taxon>
        <taxon>Sordariomycetes</taxon>
        <taxon>Sordariomycetidae</taxon>
        <taxon>Diaporthales</taxon>
        <taxon>Diaporthaceae</taxon>
        <taxon>Diaporthe</taxon>
    </lineage>
</organism>
<feature type="region of interest" description="Disordered" evidence="1">
    <location>
        <begin position="86"/>
        <end position="133"/>
    </location>
</feature>
<feature type="compositionally biased region" description="Basic and acidic residues" evidence="1">
    <location>
        <begin position="32"/>
        <end position="51"/>
    </location>
</feature>
<evidence type="ECO:0000313" key="3">
    <source>
        <dbReference type="Proteomes" id="UP001583177"/>
    </source>
</evidence>
<proteinExistence type="predicted"/>